<dbReference type="AlphaFoldDB" id="A0AAD3GYN3"/>
<evidence type="ECO:0000256" key="1">
    <source>
        <dbReference type="SAM" id="MobiDB-lite"/>
    </source>
</evidence>
<keyword evidence="2" id="KW-0732">Signal</keyword>
<gene>
    <name evidence="3" type="ORF">CTEN210_00395</name>
</gene>
<feature type="region of interest" description="Disordered" evidence="1">
    <location>
        <begin position="27"/>
        <end position="63"/>
    </location>
</feature>
<protein>
    <submittedName>
        <fullName evidence="3">Uncharacterized protein</fullName>
    </submittedName>
</protein>
<feature type="chain" id="PRO_5041975138" evidence="2">
    <location>
        <begin position="25"/>
        <end position="444"/>
    </location>
</feature>
<reference evidence="3 4" key="1">
    <citation type="journal article" date="2021" name="Sci. Rep.">
        <title>The genome of the diatom Chaetoceros tenuissimus carries an ancient integrated fragment of an extant virus.</title>
        <authorList>
            <person name="Hongo Y."/>
            <person name="Kimura K."/>
            <person name="Takaki Y."/>
            <person name="Yoshida Y."/>
            <person name="Baba S."/>
            <person name="Kobayashi G."/>
            <person name="Nagasaki K."/>
            <person name="Hano T."/>
            <person name="Tomaru Y."/>
        </authorList>
    </citation>
    <scope>NUCLEOTIDE SEQUENCE [LARGE SCALE GENOMIC DNA]</scope>
    <source>
        <strain evidence="3 4">NIES-3715</strain>
    </source>
</reference>
<keyword evidence="4" id="KW-1185">Reference proteome</keyword>
<dbReference type="EMBL" id="BLLK01000019">
    <property type="protein sequence ID" value="GFH43921.1"/>
    <property type="molecule type" value="Genomic_DNA"/>
</dbReference>
<name>A0AAD3GYN3_9STRA</name>
<comment type="caution">
    <text evidence="3">The sequence shown here is derived from an EMBL/GenBank/DDBJ whole genome shotgun (WGS) entry which is preliminary data.</text>
</comment>
<accession>A0AAD3GYN3</accession>
<organism evidence="3 4">
    <name type="scientific">Chaetoceros tenuissimus</name>
    <dbReference type="NCBI Taxonomy" id="426638"/>
    <lineage>
        <taxon>Eukaryota</taxon>
        <taxon>Sar</taxon>
        <taxon>Stramenopiles</taxon>
        <taxon>Ochrophyta</taxon>
        <taxon>Bacillariophyta</taxon>
        <taxon>Coscinodiscophyceae</taxon>
        <taxon>Chaetocerotophycidae</taxon>
        <taxon>Chaetocerotales</taxon>
        <taxon>Chaetocerotaceae</taxon>
        <taxon>Chaetoceros</taxon>
    </lineage>
</organism>
<feature type="signal peptide" evidence="2">
    <location>
        <begin position="1"/>
        <end position="24"/>
    </location>
</feature>
<evidence type="ECO:0000256" key="2">
    <source>
        <dbReference type="SAM" id="SignalP"/>
    </source>
</evidence>
<evidence type="ECO:0000313" key="4">
    <source>
        <dbReference type="Proteomes" id="UP001054902"/>
    </source>
</evidence>
<sequence length="444" mass="49298">MIFNHKIVLAVFLAAVSLPFTVNGNNNEDSFSEENVPRSSASNRMSLPMNKISKKQTNNRRLADDPPFWGSIFVDENVITDSSPNALQRVDMYDETRCVTMYDREVADWVQVDNAYIFDAIFTDGVMTQFWVRGSDFSSDEAKEEALKYAKKVGYLPQFLRKNARVAQILDGNYPWGGSPEGFITFYAGVDYSNQGFQNGGDISEETTVHEATHIIDPVIWAESAYQTAVTADNAYITLYAKNFTDREDVAESVTMWLGTKLGTMNTADLTTTRNTIPNRLAYFDSQDYNLFPLGDAGGGAISGYTWEKLSSFFYPCDSWDGGEDGGSKTTILDNACTDFPDAIKWKVQGVMTSLKCSDMTEYRCKKKKGKSLCPNACGTTAAWCGENLKDGKGAVEYGVDDNGETKFKGCAFVKRVADKIAERCSKGNVVIACRATCQNYQTY</sequence>
<evidence type="ECO:0000313" key="3">
    <source>
        <dbReference type="EMBL" id="GFH43921.1"/>
    </source>
</evidence>
<proteinExistence type="predicted"/>
<dbReference type="Proteomes" id="UP001054902">
    <property type="component" value="Unassembled WGS sequence"/>
</dbReference>